<feature type="domain" description="SCP2" evidence="1">
    <location>
        <begin position="19"/>
        <end position="118"/>
    </location>
</feature>
<proteinExistence type="predicted"/>
<evidence type="ECO:0000313" key="3">
    <source>
        <dbReference type="Proteomes" id="UP000199387"/>
    </source>
</evidence>
<dbReference type="InterPro" id="IPR036527">
    <property type="entry name" value="SCP2_sterol-bd_dom_sf"/>
</dbReference>
<organism evidence="2 3">
    <name type="scientific">Melghirimyces thermohalophilus</name>
    <dbReference type="NCBI Taxonomy" id="1236220"/>
    <lineage>
        <taxon>Bacteria</taxon>
        <taxon>Bacillati</taxon>
        <taxon>Bacillota</taxon>
        <taxon>Bacilli</taxon>
        <taxon>Bacillales</taxon>
        <taxon>Thermoactinomycetaceae</taxon>
        <taxon>Melghirimyces</taxon>
    </lineage>
</organism>
<name>A0A1G6I7B3_9BACL</name>
<dbReference type="Gene3D" id="3.30.1050.10">
    <property type="entry name" value="SCP2 sterol-binding domain"/>
    <property type="match status" value="1"/>
</dbReference>
<dbReference type="Pfam" id="PF02036">
    <property type="entry name" value="SCP2"/>
    <property type="match status" value="1"/>
</dbReference>
<protein>
    <submittedName>
        <fullName evidence="2">Putative sterol carrier protein</fullName>
    </submittedName>
</protein>
<evidence type="ECO:0000313" key="2">
    <source>
        <dbReference type="EMBL" id="SDC01646.1"/>
    </source>
</evidence>
<dbReference type="OrthoDB" id="5189100at2"/>
<dbReference type="EMBL" id="FMZA01000002">
    <property type="protein sequence ID" value="SDC01646.1"/>
    <property type="molecule type" value="Genomic_DNA"/>
</dbReference>
<reference evidence="2 3" key="1">
    <citation type="submission" date="2016-10" db="EMBL/GenBank/DDBJ databases">
        <authorList>
            <person name="de Groot N.N."/>
        </authorList>
    </citation>
    <scope>NUCLEOTIDE SEQUENCE [LARGE SCALE GENOMIC DNA]</scope>
    <source>
        <strain evidence="2 3">DSM 45514</strain>
    </source>
</reference>
<dbReference type="InterPro" id="IPR003033">
    <property type="entry name" value="SCP2_sterol-bd_dom"/>
</dbReference>
<keyword evidence="3" id="KW-1185">Reference proteome</keyword>
<evidence type="ECO:0000259" key="1">
    <source>
        <dbReference type="Pfam" id="PF02036"/>
    </source>
</evidence>
<dbReference type="SUPFAM" id="SSF55718">
    <property type="entry name" value="SCP-like"/>
    <property type="match status" value="1"/>
</dbReference>
<dbReference type="STRING" id="1236220.SAMN04488112_10261"/>
<dbReference type="AlphaFoldDB" id="A0A1G6I7B3"/>
<gene>
    <name evidence="2" type="ORF">SAMN04488112_10261</name>
</gene>
<accession>A0A1G6I7B3</accession>
<dbReference type="RefSeq" id="WP_091565953.1">
    <property type="nucleotide sequence ID" value="NZ_FMZA01000002.1"/>
</dbReference>
<dbReference type="Proteomes" id="UP000199387">
    <property type="component" value="Unassembled WGS sequence"/>
</dbReference>
<sequence>MPFEPFTAEWAQVYKEKLNQNPQYRQAAKTWEGPVVFQVEKDPAIGLEEDRAVFLDLSQGECRDARVATEEDLQAAEVIISGDTQTWKQVFDRKLEPISTLMRGRLKLVKGNMSVLSAYVMASKQLLASALEVDTEIPEGLD</sequence>